<evidence type="ECO:0000256" key="1">
    <source>
        <dbReference type="SAM" id="MobiDB-lite"/>
    </source>
</evidence>
<name>A0ABY9Z2G2_9GAMM</name>
<dbReference type="Proteomes" id="UP001301869">
    <property type="component" value="Chromosome"/>
</dbReference>
<dbReference type="EMBL" id="CP119391">
    <property type="protein sequence ID" value="WNK21206.1"/>
    <property type="molecule type" value="Genomic_DNA"/>
</dbReference>
<feature type="compositionally biased region" description="Basic residues" evidence="1">
    <location>
        <begin position="67"/>
        <end position="82"/>
    </location>
</feature>
<reference evidence="3 4" key="1">
    <citation type="submission" date="2023-03" db="EMBL/GenBank/DDBJ databases">
        <title>Halomonas sp. nov., isolated from Korean tranditional fermented seafood 'Jeotgal'.</title>
        <authorList>
            <person name="Kim B."/>
            <person name="Shin N.-R."/>
        </authorList>
    </citation>
    <scope>NUCLEOTIDE SEQUENCE [LARGE SCALE GENOMIC DNA]</scope>
    <source>
        <strain evidence="3 4">SG2L-4</strain>
    </source>
</reference>
<feature type="compositionally biased region" description="Basic and acidic residues" evidence="1">
    <location>
        <begin position="116"/>
        <end position="127"/>
    </location>
</feature>
<dbReference type="Pfam" id="PF22055">
    <property type="entry name" value="MvaT_DBD"/>
    <property type="match status" value="1"/>
</dbReference>
<organism evidence="3 4">
    <name type="scientific">Halomonas piscis</name>
    <dbReference type="NCBI Taxonomy" id="3031727"/>
    <lineage>
        <taxon>Bacteria</taxon>
        <taxon>Pseudomonadati</taxon>
        <taxon>Pseudomonadota</taxon>
        <taxon>Gammaproteobacteria</taxon>
        <taxon>Oceanospirillales</taxon>
        <taxon>Halomonadaceae</taxon>
        <taxon>Halomonas</taxon>
    </lineage>
</organism>
<proteinExistence type="predicted"/>
<evidence type="ECO:0000313" key="3">
    <source>
        <dbReference type="EMBL" id="WNK21206.1"/>
    </source>
</evidence>
<feature type="domain" description="MvaT DNA-binding" evidence="2">
    <location>
        <begin position="81"/>
        <end position="117"/>
    </location>
</feature>
<dbReference type="InterPro" id="IPR035616">
    <property type="entry name" value="MvaT_DBD"/>
</dbReference>
<feature type="region of interest" description="Disordered" evidence="1">
    <location>
        <begin position="54"/>
        <end position="82"/>
    </location>
</feature>
<sequence length="144" mass="16758">MPNPIKRHENLVQEQERIQKERKDLENSDSYQNAIAFKEAIEKVMKQHGKTETDLLELYGDSDAKKTSKSPKKAKKSLPLKHYRNPHTEEVVEARSFKNTMLKEWAKKYGRETVEGWEFDPKTEKKPAQASDDTTEPSKPDKKS</sequence>
<evidence type="ECO:0000313" key="4">
    <source>
        <dbReference type="Proteomes" id="UP001301869"/>
    </source>
</evidence>
<gene>
    <name evidence="3" type="ORF">P1P91_05900</name>
</gene>
<accession>A0ABY9Z2G2</accession>
<evidence type="ECO:0000259" key="2">
    <source>
        <dbReference type="Pfam" id="PF22055"/>
    </source>
</evidence>
<dbReference type="RefSeq" id="WP_311885190.1">
    <property type="nucleotide sequence ID" value="NZ_CP119391.1"/>
</dbReference>
<feature type="region of interest" description="Disordered" evidence="1">
    <location>
        <begin position="116"/>
        <end position="144"/>
    </location>
</feature>
<protein>
    <recommendedName>
        <fullName evidence="2">MvaT DNA-binding domain-containing protein</fullName>
    </recommendedName>
</protein>
<keyword evidence="4" id="KW-1185">Reference proteome</keyword>